<accession>A0ABT0NC82</accession>
<dbReference type="PANTHER" id="PTHR30126">
    <property type="entry name" value="HTH-TYPE TRANSCRIPTIONAL REGULATOR"/>
    <property type="match status" value="1"/>
</dbReference>
<keyword evidence="2" id="KW-0805">Transcription regulation</keyword>
<dbReference type="InterPro" id="IPR005119">
    <property type="entry name" value="LysR_subst-bd"/>
</dbReference>
<dbReference type="SUPFAM" id="SSF53850">
    <property type="entry name" value="Periplasmic binding protein-like II"/>
    <property type="match status" value="1"/>
</dbReference>
<dbReference type="Proteomes" id="UP001202831">
    <property type="component" value="Unassembled WGS sequence"/>
</dbReference>
<dbReference type="RefSeq" id="WP_249250282.1">
    <property type="nucleotide sequence ID" value="NZ_JAKIKT010000008.1"/>
</dbReference>
<evidence type="ECO:0000256" key="3">
    <source>
        <dbReference type="ARBA" id="ARBA00023125"/>
    </source>
</evidence>
<dbReference type="PROSITE" id="PS50931">
    <property type="entry name" value="HTH_LYSR"/>
    <property type="match status" value="1"/>
</dbReference>
<evidence type="ECO:0000256" key="1">
    <source>
        <dbReference type="ARBA" id="ARBA00009437"/>
    </source>
</evidence>
<dbReference type="PANTHER" id="PTHR30126:SF94">
    <property type="entry name" value="LYSR FAMILY TRANSCRIPTIONAL REGULATOR"/>
    <property type="match status" value="1"/>
</dbReference>
<evidence type="ECO:0000259" key="5">
    <source>
        <dbReference type="PROSITE" id="PS50931"/>
    </source>
</evidence>
<dbReference type="EMBL" id="JAKIKT010000008">
    <property type="protein sequence ID" value="MCL2915715.1"/>
    <property type="molecule type" value="Genomic_DNA"/>
</dbReference>
<gene>
    <name evidence="6" type="ORF">L2725_18330</name>
</gene>
<name>A0ABT0NC82_9GAMM</name>
<comment type="similarity">
    <text evidence="1">Belongs to the LysR transcriptional regulatory family.</text>
</comment>
<evidence type="ECO:0000256" key="4">
    <source>
        <dbReference type="ARBA" id="ARBA00023163"/>
    </source>
</evidence>
<keyword evidence="4" id="KW-0804">Transcription</keyword>
<dbReference type="Pfam" id="PF03466">
    <property type="entry name" value="LysR_substrate"/>
    <property type="match status" value="1"/>
</dbReference>
<dbReference type="SUPFAM" id="SSF46785">
    <property type="entry name" value="Winged helix' DNA-binding domain"/>
    <property type="match status" value="1"/>
</dbReference>
<evidence type="ECO:0000256" key="2">
    <source>
        <dbReference type="ARBA" id="ARBA00023015"/>
    </source>
</evidence>
<reference evidence="6 7" key="1">
    <citation type="submission" date="2022-01" db="EMBL/GenBank/DDBJ databases">
        <title>Whole genome-based taxonomy of the Shewanellaceae.</title>
        <authorList>
            <person name="Martin-Rodriguez A.J."/>
        </authorList>
    </citation>
    <scope>NUCLEOTIDE SEQUENCE [LARGE SCALE GENOMIC DNA]</scope>
    <source>
        <strain evidence="6 7">DSM 21332</strain>
    </source>
</reference>
<dbReference type="InterPro" id="IPR000847">
    <property type="entry name" value="LysR_HTH_N"/>
</dbReference>
<feature type="domain" description="HTH lysR-type" evidence="5">
    <location>
        <begin position="1"/>
        <end position="60"/>
    </location>
</feature>
<keyword evidence="7" id="KW-1185">Reference proteome</keyword>
<dbReference type="InterPro" id="IPR036388">
    <property type="entry name" value="WH-like_DNA-bd_sf"/>
</dbReference>
<proteinExistence type="inferred from homology"/>
<protein>
    <submittedName>
        <fullName evidence="6">LysR substrate-binding domain-containing protein</fullName>
    </submittedName>
</protein>
<evidence type="ECO:0000313" key="6">
    <source>
        <dbReference type="EMBL" id="MCL2915715.1"/>
    </source>
</evidence>
<sequence length="295" mass="33193">MKYSLKQISVFDAIASEQSVSAAARKLSMTQSAVSMSLSQLESLLGRPLFTRQGNRLVLSHWGHWLRPRARKLLQDAKQIELGLHDQHLLSGKLGLGVSQTVAEHIMPNLIASLDQHFPELRLSLTVENSDQVIQGLLSHDYDLGIIEGRCDDSRMNYLPWIEDRLVVVASPHHAYCSQAEVTPIHLQQAQWVMREHGAGTRRVFNAAIHGVIDKVNVWKEYSQTNVLKALVKRGGYLSALPWLDVEKEVTAGELVVLATPSLKLERRLGFVWRQDAPDNPLRDVVVNEAKRLVR</sequence>
<organism evidence="6 7">
    <name type="scientific">Shewanella corallii</name>
    <dbReference type="NCBI Taxonomy" id="560080"/>
    <lineage>
        <taxon>Bacteria</taxon>
        <taxon>Pseudomonadati</taxon>
        <taxon>Pseudomonadota</taxon>
        <taxon>Gammaproteobacteria</taxon>
        <taxon>Alteromonadales</taxon>
        <taxon>Shewanellaceae</taxon>
        <taxon>Shewanella</taxon>
    </lineage>
</organism>
<comment type="caution">
    <text evidence="6">The sequence shown here is derived from an EMBL/GenBank/DDBJ whole genome shotgun (WGS) entry which is preliminary data.</text>
</comment>
<dbReference type="InterPro" id="IPR036390">
    <property type="entry name" value="WH_DNA-bd_sf"/>
</dbReference>
<dbReference type="PRINTS" id="PR00039">
    <property type="entry name" value="HTHLYSR"/>
</dbReference>
<dbReference type="Gene3D" id="1.10.10.10">
    <property type="entry name" value="Winged helix-like DNA-binding domain superfamily/Winged helix DNA-binding domain"/>
    <property type="match status" value="1"/>
</dbReference>
<evidence type="ECO:0000313" key="7">
    <source>
        <dbReference type="Proteomes" id="UP001202831"/>
    </source>
</evidence>
<keyword evidence="3" id="KW-0238">DNA-binding</keyword>
<dbReference type="Pfam" id="PF00126">
    <property type="entry name" value="HTH_1"/>
    <property type="match status" value="1"/>
</dbReference>
<dbReference type="Gene3D" id="3.40.190.10">
    <property type="entry name" value="Periplasmic binding protein-like II"/>
    <property type="match status" value="2"/>
</dbReference>